<dbReference type="EMBL" id="JABVED010000005">
    <property type="protein sequence ID" value="MBC6447744.1"/>
    <property type="molecule type" value="Genomic_DNA"/>
</dbReference>
<evidence type="ECO:0000256" key="7">
    <source>
        <dbReference type="NCBIfam" id="TIGR01048"/>
    </source>
</evidence>
<evidence type="ECO:0000256" key="3">
    <source>
        <dbReference type="ARBA" id="ARBA00022898"/>
    </source>
</evidence>
<evidence type="ECO:0000313" key="10">
    <source>
        <dbReference type="EMBL" id="MBC6447744.1"/>
    </source>
</evidence>
<dbReference type="PRINTS" id="PR01181">
    <property type="entry name" value="DAPDCRBXLASE"/>
</dbReference>
<feature type="modified residue" description="N6-(pyridoxal phosphate)lysine" evidence="6">
    <location>
        <position position="82"/>
    </location>
</feature>
<dbReference type="CDD" id="cd06828">
    <property type="entry name" value="PLPDE_III_DapDC"/>
    <property type="match status" value="1"/>
</dbReference>
<feature type="binding site" evidence="6">
    <location>
        <position position="402"/>
    </location>
    <ligand>
        <name>substrate</name>
    </ligand>
</feature>
<comment type="catalytic activity">
    <reaction evidence="6 8">
        <text>meso-2,6-diaminopimelate + H(+) = L-lysine + CO2</text>
        <dbReference type="Rhea" id="RHEA:15101"/>
        <dbReference type="ChEBI" id="CHEBI:15378"/>
        <dbReference type="ChEBI" id="CHEBI:16526"/>
        <dbReference type="ChEBI" id="CHEBI:32551"/>
        <dbReference type="ChEBI" id="CHEBI:57791"/>
        <dbReference type="EC" id="4.1.1.20"/>
    </reaction>
</comment>
<feature type="domain" description="Orn/DAP/Arg decarboxylase 2 N-terminal" evidence="9">
    <location>
        <begin position="59"/>
        <end position="309"/>
    </location>
</feature>
<keyword evidence="5 6" id="KW-0456">Lyase</keyword>
<dbReference type="Proteomes" id="UP000734823">
    <property type="component" value="Unassembled WGS sequence"/>
</dbReference>
<comment type="pathway">
    <text evidence="6 8">Amino-acid biosynthesis; L-lysine biosynthesis via DAP pathway; L-lysine from DL-2,6-diaminopimelate: step 1/1.</text>
</comment>
<gene>
    <name evidence="6 10" type="primary">lysA</name>
    <name evidence="10" type="ORF">GPZ80_11225</name>
</gene>
<keyword evidence="2 6" id="KW-0210">Decarboxylase</keyword>
<comment type="function">
    <text evidence="6">Specifically catalyzes the decarboxylation of meso-diaminopimelate (meso-DAP) to L-lysine.</text>
</comment>
<feature type="binding site" evidence="6">
    <location>
        <position position="341"/>
    </location>
    <ligand>
        <name>substrate</name>
    </ligand>
</feature>
<evidence type="ECO:0000259" key="9">
    <source>
        <dbReference type="Pfam" id="PF02784"/>
    </source>
</evidence>
<evidence type="ECO:0000256" key="2">
    <source>
        <dbReference type="ARBA" id="ARBA00022793"/>
    </source>
</evidence>
<feature type="binding site" evidence="6">
    <location>
        <begin position="303"/>
        <end position="306"/>
    </location>
    <ligand>
        <name>pyridoxal 5'-phosphate</name>
        <dbReference type="ChEBI" id="CHEBI:597326"/>
    </ligand>
</feature>
<keyword evidence="4 6" id="KW-0457">Lysine biosynthesis</keyword>
<evidence type="ECO:0000256" key="6">
    <source>
        <dbReference type="HAMAP-Rule" id="MF_02120"/>
    </source>
</evidence>
<evidence type="ECO:0000256" key="5">
    <source>
        <dbReference type="ARBA" id="ARBA00023239"/>
    </source>
</evidence>
<proteinExistence type="inferred from homology"/>
<reference evidence="10 11" key="1">
    <citation type="submission" date="2020-06" db="EMBL/GenBank/DDBJ databases">
        <title>Actinokineospora xiongansis sp. nov., isolated from soil of Baiyangdian.</title>
        <authorList>
            <person name="Zhang X."/>
        </authorList>
    </citation>
    <scope>NUCLEOTIDE SEQUENCE [LARGE SCALE GENOMIC DNA]</scope>
    <source>
        <strain evidence="10 11">HBU206404</strain>
    </source>
</reference>
<keyword evidence="3 6" id="KW-0663">Pyridoxal phosphate</keyword>
<dbReference type="NCBIfam" id="TIGR01048">
    <property type="entry name" value="lysA"/>
    <property type="match status" value="1"/>
</dbReference>
<evidence type="ECO:0000256" key="1">
    <source>
        <dbReference type="ARBA" id="ARBA00001933"/>
    </source>
</evidence>
<sequence>MTLVDHIPTLRGSLNRRLEPGLWPRGAHLRTDNELEIGGVETTQLAARFATPAYVLDEDDIRARCRAYRAALPDVEIAYAGKSLLCRGVLRIIAEEGLSLDVCSAGELAVARSIGFPAERILLHGNVKTAEDFKAALGYGVGRVVIDSLDEIHQLGALTTAAQPVLIRVTPGVDGSTHHAIATGVDGQKFGFSLADGAAERAVARVLAEPGLRLVGLHCHIGSQITRVAAFEEAARRMVGLLALIRDRHEVVLRQLDVGGGHGIPYLPGEAEFDLTGFANRLRCAVNYESGRRRFPVPALTIEPGRCIVGPAGVTLYRVAVVKRGATTFVAVDGGMSDNPRPALYGARYTVRMVGRASSAPAVPVTVVGRHCEAGDVLATGVDLPADIAAGDLLAVAATGAYHHSLSSNYNAVGRPPLVAVRDGVARLLVRRETEDDLLARDEG</sequence>
<feature type="binding site" evidence="6">
    <location>
        <position position="402"/>
    </location>
    <ligand>
        <name>pyridoxal 5'-phosphate</name>
        <dbReference type="ChEBI" id="CHEBI:597326"/>
    </ligand>
</feature>
<evidence type="ECO:0000313" key="11">
    <source>
        <dbReference type="Proteomes" id="UP000734823"/>
    </source>
</evidence>
<dbReference type="InterPro" id="IPR000183">
    <property type="entry name" value="Orn/DAP/Arg_de-COase"/>
</dbReference>
<feature type="binding site" evidence="6">
    <location>
        <position position="261"/>
    </location>
    <ligand>
        <name>pyridoxal 5'-phosphate</name>
        <dbReference type="ChEBI" id="CHEBI:597326"/>
    </ligand>
</feature>
<dbReference type="RefSeq" id="WP_187220251.1">
    <property type="nucleotide sequence ID" value="NZ_JABVED010000005.1"/>
</dbReference>
<dbReference type="PRINTS" id="PR01179">
    <property type="entry name" value="ODADCRBXLASE"/>
</dbReference>
<dbReference type="InterPro" id="IPR022653">
    <property type="entry name" value="De-COase2_pyr-phos_BS"/>
</dbReference>
<comment type="subunit">
    <text evidence="6">Homodimer.</text>
</comment>
<dbReference type="SUPFAM" id="SSF51419">
    <property type="entry name" value="PLP-binding barrel"/>
    <property type="match status" value="1"/>
</dbReference>
<dbReference type="HAMAP" id="MF_02120">
    <property type="entry name" value="LysA"/>
    <property type="match status" value="1"/>
</dbReference>
<dbReference type="GO" id="GO:0008836">
    <property type="term" value="F:diaminopimelate decarboxylase activity"/>
    <property type="evidence" value="ECO:0007669"/>
    <property type="project" value="UniProtKB-EC"/>
</dbReference>
<dbReference type="PROSITE" id="PS00878">
    <property type="entry name" value="ODR_DC_2_1"/>
    <property type="match status" value="1"/>
</dbReference>
<organism evidence="10 11">
    <name type="scientific">Actinokineospora xionganensis</name>
    <dbReference type="NCBI Taxonomy" id="2684470"/>
    <lineage>
        <taxon>Bacteria</taxon>
        <taxon>Bacillati</taxon>
        <taxon>Actinomycetota</taxon>
        <taxon>Actinomycetes</taxon>
        <taxon>Pseudonocardiales</taxon>
        <taxon>Pseudonocardiaceae</taxon>
        <taxon>Actinokineospora</taxon>
    </lineage>
</organism>
<evidence type="ECO:0000256" key="8">
    <source>
        <dbReference type="RuleBase" id="RU003738"/>
    </source>
</evidence>
<accession>A0ABR7L510</accession>
<dbReference type="InterPro" id="IPR002986">
    <property type="entry name" value="DAP_deCOOHase_LysA"/>
</dbReference>
<comment type="caution">
    <text evidence="10">The sequence shown here is derived from an EMBL/GenBank/DDBJ whole genome shotgun (WGS) entry which is preliminary data.</text>
</comment>
<comment type="similarity">
    <text evidence="6">Belongs to the Orn/Lys/Arg decarboxylase class-II family. LysA subfamily.</text>
</comment>
<dbReference type="InterPro" id="IPR029066">
    <property type="entry name" value="PLP-binding_barrel"/>
</dbReference>
<keyword evidence="11" id="KW-1185">Reference proteome</keyword>
<dbReference type="PANTHER" id="PTHR43727">
    <property type="entry name" value="DIAMINOPIMELATE DECARBOXYLASE"/>
    <property type="match status" value="1"/>
</dbReference>
<evidence type="ECO:0000256" key="4">
    <source>
        <dbReference type="ARBA" id="ARBA00023154"/>
    </source>
</evidence>
<feature type="binding site" evidence="6">
    <location>
        <position position="373"/>
    </location>
    <ligand>
        <name>substrate</name>
    </ligand>
</feature>
<dbReference type="SUPFAM" id="SSF50621">
    <property type="entry name" value="Alanine racemase C-terminal domain-like"/>
    <property type="match status" value="1"/>
</dbReference>
<dbReference type="Gene3D" id="2.40.37.10">
    <property type="entry name" value="Lyase, Ornithine Decarboxylase, Chain A, domain 1"/>
    <property type="match status" value="1"/>
</dbReference>
<name>A0ABR7L510_9PSEU</name>
<feature type="binding site" evidence="6">
    <location>
        <position position="306"/>
    </location>
    <ligand>
        <name>substrate</name>
    </ligand>
</feature>
<keyword evidence="6" id="KW-0028">Amino-acid biosynthesis</keyword>
<dbReference type="InterPro" id="IPR009006">
    <property type="entry name" value="Ala_racemase/Decarboxylase_C"/>
</dbReference>
<comment type="cofactor">
    <cofactor evidence="1 6 8">
        <name>pyridoxal 5'-phosphate</name>
        <dbReference type="ChEBI" id="CHEBI:597326"/>
    </cofactor>
</comment>
<dbReference type="Gene3D" id="3.20.20.10">
    <property type="entry name" value="Alanine racemase"/>
    <property type="match status" value="1"/>
</dbReference>
<dbReference type="InterPro" id="IPR022644">
    <property type="entry name" value="De-COase2_N"/>
</dbReference>
<protein>
    <recommendedName>
        <fullName evidence="6 7">Diaminopimelate decarboxylase</fullName>
        <shortName evidence="6">DAP decarboxylase</shortName>
        <shortName evidence="6">DAPDC</shortName>
        <ecNumber evidence="6 7">4.1.1.20</ecNumber>
    </recommendedName>
</protein>
<feature type="binding site" evidence="6">
    <location>
        <position position="345"/>
    </location>
    <ligand>
        <name>substrate</name>
    </ligand>
</feature>
<dbReference type="PANTHER" id="PTHR43727:SF2">
    <property type="entry name" value="GROUP IV DECARBOXYLASE"/>
    <property type="match status" value="1"/>
</dbReference>
<dbReference type="Pfam" id="PF02784">
    <property type="entry name" value="Orn_Arg_deC_N"/>
    <property type="match status" value="1"/>
</dbReference>
<dbReference type="EC" id="4.1.1.20" evidence="6 7"/>